<dbReference type="Proteomes" id="UP000001681">
    <property type="component" value="Chromosome"/>
</dbReference>
<dbReference type="STRING" id="262543.Exig_2766"/>
<gene>
    <name evidence="1" type="ordered locus">Exig_2766</name>
</gene>
<accession>B1YEP5</accession>
<reference evidence="1 2" key="1">
    <citation type="journal article" date="2006" name="Extremophiles">
        <title>Characterization of Exiguobacterium isolates from the Siberian permafrost. Description of Exiguobacterium sibiricum sp. nov.</title>
        <authorList>
            <person name="Rodrigues D.F."/>
            <person name="Goris J."/>
            <person name="Vishnivetskaya T."/>
            <person name="Gilichinsky D."/>
            <person name="Thomashow M.F."/>
            <person name="Tiedje J.M."/>
        </authorList>
    </citation>
    <scope>NUCLEOTIDE SEQUENCE [LARGE SCALE GENOMIC DNA]</scope>
    <source>
        <strain evidence="2">DSM 17290 / CIP 109462 / JCM 13490 / 255-15</strain>
    </source>
</reference>
<organism evidence="1 2">
    <name type="scientific">Exiguobacterium sibiricum (strain DSM 17290 / CCUG 55495 / CIP 109462 / JCM 13490 / 255-15)</name>
    <dbReference type="NCBI Taxonomy" id="262543"/>
    <lineage>
        <taxon>Bacteria</taxon>
        <taxon>Bacillati</taxon>
        <taxon>Bacillota</taxon>
        <taxon>Bacilli</taxon>
        <taxon>Bacillales</taxon>
        <taxon>Bacillales Family XII. Incertae Sedis</taxon>
        <taxon>Exiguobacterium</taxon>
    </lineage>
</organism>
<sequence length="199" mass="23479">MAKIPAKPVLDLLKKTAPPTAKFLKENWGSVAALAPSAIQEINKLHTNNKEKNKIKMHHRKNQHNRYKKEILPRLNIMKRKELISAKLEIEQYIQQINNESQNESKVKNVVHSKRSKNWNEILIQVIDKMKSRDYEEYLLIFNNPSYKSIYFEDYDFIIDHFKNLISTSNIEELSNFITSHTGKNNNEVQKDFYFTTLS</sequence>
<dbReference type="EMBL" id="CP001022">
    <property type="protein sequence ID" value="ACB62213.1"/>
    <property type="molecule type" value="Genomic_DNA"/>
</dbReference>
<proteinExistence type="predicted"/>
<dbReference type="OrthoDB" id="2868067at2"/>
<evidence type="ECO:0000313" key="1">
    <source>
        <dbReference type="EMBL" id="ACB62213.1"/>
    </source>
</evidence>
<dbReference type="RefSeq" id="WP_012371629.1">
    <property type="nucleotide sequence ID" value="NC_010556.1"/>
</dbReference>
<dbReference type="HOGENOM" id="CLU_1370386_0_0_9"/>
<keyword evidence="2" id="KW-1185">Reference proteome</keyword>
<reference evidence="1 2" key="2">
    <citation type="journal article" date="2008" name="BMC Genomics">
        <title>Architecture of thermal adaptation in an Exiguobacterium sibiricum strain isolated from 3 million year old permafrost: a genome and transcriptome approach.</title>
        <authorList>
            <person name="Rodrigues D.F."/>
            <person name="Ivanova N."/>
            <person name="He Z."/>
            <person name="Huebner M."/>
            <person name="Zhou J."/>
            <person name="Tiedje J.M."/>
        </authorList>
    </citation>
    <scope>NUCLEOTIDE SEQUENCE [LARGE SCALE GENOMIC DNA]</scope>
    <source>
        <strain evidence="2">DSM 17290 / CIP 109462 / JCM 13490 / 255-15</strain>
    </source>
</reference>
<reference evidence="2" key="3">
    <citation type="submission" date="2008-04" db="EMBL/GenBank/DDBJ databases">
        <title>Complete sequence of chromosome of Exiguobacterium sibiricum 255-15.</title>
        <authorList>
            <consortium name="US DOE Joint Genome Institute"/>
            <person name="Copeland A."/>
            <person name="Lucas S."/>
            <person name="Lapidus A."/>
            <person name="Glavina del Rio T."/>
            <person name="Dalin E."/>
            <person name="Tice H."/>
            <person name="Bruce D."/>
            <person name="Goodwin L."/>
            <person name="Pitluck S."/>
            <person name="Kiss H."/>
            <person name="Chertkov O."/>
            <person name="Monk C."/>
            <person name="Brettin T."/>
            <person name="Detter J.C."/>
            <person name="Han C."/>
            <person name="Kuske C.R."/>
            <person name="Schmutz J."/>
            <person name="Larimer F."/>
            <person name="Land M."/>
            <person name="Hauser L."/>
            <person name="Kyrpides N."/>
            <person name="Mikhailova N."/>
            <person name="Vishnivetskaya T."/>
            <person name="Rodrigues D.F."/>
            <person name="Gilichinsky D."/>
            <person name="Tiedje J."/>
            <person name="Richardson P."/>
        </authorList>
    </citation>
    <scope>NUCLEOTIDE SEQUENCE [LARGE SCALE GENOMIC DNA]</scope>
    <source>
        <strain evidence="2">DSM 17290 / CIP 109462 / JCM 13490 / 255-15</strain>
    </source>
</reference>
<protein>
    <submittedName>
        <fullName evidence="1">Uncharacterized protein</fullName>
    </submittedName>
</protein>
<dbReference type="KEGG" id="esi:Exig_2766"/>
<name>B1YEP5_EXIS2</name>
<dbReference type="AlphaFoldDB" id="B1YEP5"/>
<evidence type="ECO:0000313" key="2">
    <source>
        <dbReference type="Proteomes" id="UP000001681"/>
    </source>
</evidence>
<dbReference type="eggNOG" id="ENOG5034B7K">
    <property type="taxonomic scope" value="Bacteria"/>
</dbReference>